<feature type="compositionally biased region" description="Basic residues" evidence="1">
    <location>
        <begin position="87"/>
        <end position="105"/>
    </location>
</feature>
<gene>
    <name evidence="3" type="ORF">J2851_006827</name>
</gene>
<feature type="compositionally biased region" description="Pro residues" evidence="1">
    <location>
        <begin position="71"/>
        <end position="84"/>
    </location>
</feature>
<keyword evidence="2" id="KW-0812">Transmembrane</keyword>
<evidence type="ECO:0000313" key="4">
    <source>
        <dbReference type="Proteomes" id="UP000781958"/>
    </source>
</evidence>
<evidence type="ECO:0000313" key="3">
    <source>
        <dbReference type="EMBL" id="MBP2297008.1"/>
    </source>
</evidence>
<feature type="region of interest" description="Disordered" evidence="1">
    <location>
        <begin position="1"/>
        <end position="108"/>
    </location>
</feature>
<accession>A0ABS4SY31</accession>
<dbReference type="Proteomes" id="UP000781958">
    <property type="component" value="Unassembled WGS sequence"/>
</dbReference>
<feature type="transmembrane region" description="Helical" evidence="2">
    <location>
        <begin position="108"/>
        <end position="128"/>
    </location>
</feature>
<dbReference type="RefSeq" id="WP_209773085.1">
    <property type="nucleotide sequence ID" value="NZ_JAGINP010000038.1"/>
</dbReference>
<name>A0ABS4SY31_9PROT</name>
<organism evidence="3 4">
    <name type="scientific">Azospirillum rugosum</name>
    <dbReference type="NCBI Taxonomy" id="416170"/>
    <lineage>
        <taxon>Bacteria</taxon>
        <taxon>Pseudomonadati</taxon>
        <taxon>Pseudomonadota</taxon>
        <taxon>Alphaproteobacteria</taxon>
        <taxon>Rhodospirillales</taxon>
        <taxon>Azospirillaceae</taxon>
        <taxon>Azospirillum</taxon>
    </lineage>
</organism>
<evidence type="ECO:0000256" key="2">
    <source>
        <dbReference type="SAM" id="Phobius"/>
    </source>
</evidence>
<keyword evidence="4" id="KW-1185">Reference proteome</keyword>
<keyword evidence="2" id="KW-0472">Membrane</keyword>
<comment type="caution">
    <text evidence="3">The sequence shown here is derived from an EMBL/GenBank/DDBJ whole genome shotgun (WGS) entry which is preliminary data.</text>
</comment>
<evidence type="ECO:0000256" key="1">
    <source>
        <dbReference type="SAM" id="MobiDB-lite"/>
    </source>
</evidence>
<sequence>MSNANGSFRIALSNDQASSLRRVVDTESIVPPPKREPEPSPEPEPAPAPPEAAAPDAAPPAAEPRPEPRPQPRPHPLPPPQPDPARPRRTPVPRRAAARGRRKKGSPMTLVAVLLALAAAASVAMRTLPDDWPERLPAFIQDLQH</sequence>
<proteinExistence type="predicted"/>
<protein>
    <submittedName>
        <fullName evidence="3">Outer membrane biosynthesis protein TonB</fullName>
    </submittedName>
</protein>
<reference evidence="3 4" key="1">
    <citation type="submission" date="2021-03" db="EMBL/GenBank/DDBJ databases">
        <title>Genomic Encyclopedia of Type Strains, Phase III (KMG-III): the genomes of soil and plant-associated and newly described type strains.</title>
        <authorList>
            <person name="Whitman W."/>
        </authorList>
    </citation>
    <scope>NUCLEOTIDE SEQUENCE [LARGE SCALE GENOMIC DNA]</scope>
    <source>
        <strain evidence="3 4">IMMIB AFH-6</strain>
    </source>
</reference>
<keyword evidence="2" id="KW-1133">Transmembrane helix</keyword>
<feature type="compositionally biased region" description="Pro residues" evidence="1">
    <location>
        <begin position="40"/>
        <end position="63"/>
    </location>
</feature>
<dbReference type="EMBL" id="JAGINP010000038">
    <property type="protein sequence ID" value="MBP2297008.1"/>
    <property type="molecule type" value="Genomic_DNA"/>
</dbReference>